<dbReference type="InterPro" id="IPR013097">
    <property type="entry name" value="Dabb"/>
</dbReference>
<dbReference type="OrthoDB" id="1601230at2759"/>
<evidence type="ECO:0000256" key="1">
    <source>
        <dbReference type="ARBA" id="ARBA00011738"/>
    </source>
</evidence>
<reference evidence="3" key="1">
    <citation type="journal article" date="2021" name="Nat. Commun.">
        <title>Genetic determinants of endophytism in the Arabidopsis root mycobiome.</title>
        <authorList>
            <person name="Mesny F."/>
            <person name="Miyauchi S."/>
            <person name="Thiergart T."/>
            <person name="Pickel B."/>
            <person name="Atanasova L."/>
            <person name="Karlsson M."/>
            <person name="Huettel B."/>
            <person name="Barry K.W."/>
            <person name="Haridas S."/>
            <person name="Chen C."/>
            <person name="Bauer D."/>
            <person name="Andreopoulos W."/>
            <person name="Pangilinan J."/>
            <person name="LaButti K."/>
            <person name="Riley R."/>
            <person name="Lipzen A."/>
            <person name="Clum A."/>
            <person name="Drula E."/>
            <person name="Henrissat B."/>
            <person name="Kohler A."/>
            <person name="Grigoriev I.V."/>
            <person name="Martin F.M."/>
            <person name="Hacquard S."/>
        </authorList>
    </citation>
    <scope>NUCLEOTIDE SEQUENCE</scope>
    <source>
        <strain evidence="3">MPI-CAGE-CH-0235</strain>
    </source>
</reference>
<dbReference type="EMBL" id="JAGPNK010000003">
    <property type="protein sequence ID" value="KAH7324906.1"/>
    <property type="molecule type" value="Genomic_DNA"/>
</dbReference>
<accession>A0A8K0T1I9</accession>
<organism evidence="3 4">
    <name type="scientific">Stachybotrys elegans</name>
    <dbReference type="NCBI Taxonomy" id="80388"/>
    <lineage>
        <taxon>Eukaryota</taxon>
        <taxon>Fungi</taxon>
        <taxon>Dikarya</taxon>
        <taxon>Ascomycota</taxon>
        <taxon>Pezizomycotina</taxon>
        <taxon>Sordariomycetes</taxon>
        <taxon>Hypocreomycetidae</taxon>
        <taxon>Hypocreales</taxon>
        <taxon>Stachybotryaceae</taxon>
        <taxon>Stachybotrys</taxon>
    </lineage>
</organism>
<dbReference type="PANTHER" id="PTHR33178:SF10">
    <property type="entry name" value="STRESS-RESPONSE A_B BARREL DOMAIN-CONTAINING PROTEIN"/>
    <property type="match status" value="1"/>
</dbReference>
<proteinExistence type="predicted"/>
<protein>
    <recommendedName>
        <fullName evidence="2">Stress-response A/B barrel domain-containing protein</fullName>
    </recommendedName>
</protein>
<keyword evidence="4" id="KW-1185">Reference proteome</keyword>
<dbReference type="PANTHER" id="PTHR33178">
    <property type="match status" value="1"/>
</dbReference>
<comment type="subunit">
    <text evidence="1">Homodimer.</text>
</comment>
<sequence>MSITHTVLFQFKAGTNAEQISEACSHFLTLKQKCVQPETQSAYILSLKGGKDMSIEGMQNGITHGFVAEFASAADRDYYVQKDPAHKAFVEGLLPLLEKAIVVDFSDGVW</sequence>
<dbReference type="PROSITE" id="PS51502">
    <property type="entry name" value="S_R_A_B_BARREL"/>
    <property type="match status" value="1"/>
</dbReference>
<dbReference type="InterPro" id="IPR011008">
    <property type="entry name" value="Dimeric_a/b-barrel"/>
</dbReference>
<evidence type="ECO:0000313" key="3">
    <source>
        <dbReference type="EMBL" id="KAH7324906.1"/>
    </source>
</evidence>
<feature type="domain" description="Stress-response A/B barrel" evidence="2">
    <location>
        <begin position="3"/>
        <end position="105"/>
    </location>
</feature>
<dbReference type="InterPro" id="IPR044662">
    <property type="entry name" value="HS1/DABB1-like"/>
</dbReference>
<dbReference type="Pfam" id="PF07876">
    <property type="entry name" value="Dabb"/>
    <property type="match status" value="1"/>
</dbReference>
<evidence type="ECO:0000313" key="4">
    <source>
        <dbReference type="Proteomes" id="UP000813444"/>
    </source>
</evidence>
<evidence type="ECO:0000259" key="2">
    <source>
        <dbReference type="PROSITE" id="PS51502"/>
    </source>
</evidence>
<dbReference type="SUPFAM" id="SSF54909">
    <property type="entry name" value="Dimeric alpha+beta barrel"/>
    <property type="match status" value="1"/>
</dbReference>
<dbReference type="AlphaFoldDB" id="A0A8K0T1I9"/>
<dbReference type="Gene3D" id="3.30.70.100">
    <property type="match status" value="1"/>
</dbReference>
<comment type="caution">
    <text evidence="3">The sequence shown here is derived from an EMBL/GenBank/DDBJ whole genome shotgun (WGS) entry which is preliminary data.</text>
</comment>
<dbReference type="SMART" id="SM00886">
    <property type="entry name" value="Dabb"/>
    <property type="match status" value="1"/>
</dbReference>
<name>A0A8K0T1I9_9HYPO</name>
<dbReference type="Proteomes" id="UP000813444">
    <property type="component" value="Unassembled WGS sequence"/>
</dbReference>
<gene>
    <name evidence="3" type="ORF">B0I35DRAFT_172005</name>
</gene>